<evidence type="ECO:0008006" key="9">
    <source>
        <dbReference type="Google" id="ProtNLM"/>
    </source>
</evidence>
<dbReference type="GO" id="GO:0051539">
    <property type="term" value="F:4 iron, 4 sulfur cluster binding"/>
    <property type="evidence" value="ECO:0007669"/>
    <property type="project" value="UniProtKB-KW"/>
</dbReference>
<dbReference type="PANTHER" id="PTHR43498:SF1">
    <property type="entry name" value="COB--COM HETERODISULFIDE REDUCTASE IRON-SULFUR SUBUNIT A"/>
    <property type="match status" value="1"/>
</dbReference>
<name>A0A1S9PI29_9SPHI</name>
<keyword evidence="2" id="KW-0479">Metal-binding</keyword>
<dbReference type="Pfam" id="PF12831">
    <property type="entry name" value="FAD_oxidored"/>
    <property type="match status" value="1"/>
</dbReference>
<evidence type="ECO:0000313" key="7">
    <source>
        <dbReference type="EMBL" id="OOQ60599.1"/>
    </source>
</evidence>
<keyword evidence="1" id="KW-0004">4Fe-4S</keyword>
<dbReference type="GO" id="GO:0016491">
    <property type="term" value="F:oxidoreductase activity"/>
    <property type="evidence" value="ECO:0007669"/>
    <property type="project" value="UniProtKB-KW"/>
</dbReference>
<dbReference type="Gene3D" id="3.50.50.60">
    <property type="entry name" value="FAD/NAD(P)-binding domain"/>
    <property type="match status" value="1"/>
</dbReference>
<feature type="chain" id="PRO_5012933281" description="FAD-dependent oxidoreductase" evidence="6">
    <location>
        <begin position="20"/>
        <end position="608"/>
    </location>
</feature>
<reference evidence="7 8" key="1">
    <citation type="submission" date="2016-07" db="EMBL/GenBank/DDBJ databases">
        <title>Genomic analysis of zinc-resistant bacterium Mucilaginibacter pedocola TBZ30.</title>
        <authorList>
            <person name="Huang J."/>
            <person name="Tang J."/>
        </authorList>
    </citation>
    <scope>NUCLEOTIDE SEQUENCE [LARGE SCALE GENOMIC DNA]</scope>
    <source>
        <strain evidence="7 8">TBZ30</strain>
    </source>
</reference>
<dbReference type="OrthoDB" id="615715at2"/>
<evidence type="ECO:0000256" key="6">
    <source>
        <dbReference type="SAM" id="SignalP"/>
    </source>
</evidence>
<sequence length="608" mass="67328">MIKKFLTLLLVLVSTISFADTIKTDVLVVGGGASGVAAAIQAARSNVKTMLIEQGPWLGGAMTSGGMCILEANRNLPNGFYGEFRERVKNYYKVRLGYDTTFNAVLNFEPSIGASILKKLTDTVKNLTVRLNTPFTAIKKDGTGWEVSITVNGKTDVIKAKSVVDATEYADVATKAGAIFNTGFDSKKETGEAQAPADPTNQIQDISYIAILKDYGRTADKTIARPDNYEASQYACLKKIDIKAMLKRGALINDKYMVNWNDCANQFSVTSDDLSPENRAETFRKARLHTLGLIYYLQNELGYKNLGLAEDFPTKDKLPLIPYIRENKRAYGEVRMVLDDVYTPYTRGSRLYRTSIGIGDAIPGQHYIIPGAPKIKYPPFPPYSVPMGVIVVKDAVNLFVTEKAMSVTHLVNGSITDPAVQMALGQGVGASAAWCAFYGKTTKELDVRHIQDEILIYGGSIMPFNDIPKSDPAYRAVQQVGATGMLNGFRSVTGNTAQMLFKPDTTVYTAEVKPYLNETFARSFLWFNKTQPGESFTVGNLLSYISEMSLTDPETLERIMRANWKTKYNFTVAFDTRRPVTRREFVVLANKYLNPFSRKVDLSGKIVN</sequence>
<evidence type="ECO:0000256" key="4">
    <source>
        <dbReference type="ARBA" id="ARBA00023004"/>
    </source>
</evidence>
<dbReference type="STRING" id="1792845.BC343_23670"/>
<dbReference type="PRINTS" id="PR00411">
    <property type="entry name" value="PNDRDTASEI"/>
</dbReference>
<evidence type="ECO:0000256" key="2">
    <source>
        <dbReference type="ARBA" id="ARBA00022723"/>
    </source>
</evidence>
<proteinExistence type="predicted"/>
<dbReference type="RefSeq" id="WP_078347301.1">
    <property type="nucleotide sequence ID" value="NZ_MBTF01000005.1"/>
</dbReference>
<evidence type="ECO:0000256" key="1">
    <source>
        <dbReference type="ARBA" id="ARBA00022485"/>
    </source>
</evidence>
<protein>
    <recommendedName>
        <fullName evidence="9">FAD-dependent oxidoreductase</fullName>
    </recommendedName>
</protein>
<evidence type="ECO:0000256" key="5">
    <source>
        <dbReference type="ARBA" id="ARBA00023014"/>
    </source>
</evidence>
<dbReference type="InterPro" id="IPR039650">
    <property type="entry name" value="HdrA-like"/>
</dbReference>
<keyword evidence="6" id="KW-0732">Signal</keyword>
<keyword evidence="5" id="KW-0411">Iron-sulfur</keyword>
<comment type="caution">
    <text evidence="7">The sequence shown here is derived from an EMBL/GenBank/DDBJ whole genome shotgun (WGS) entry which is preliminary data.</text>
</comment>
<evidence type="ECO:0000313" key="8">
    <source>
        <dbReference type="Proteomes" id="UP000189739"/>
    </source>
</evidence>
<keyword evidence="8" id="KW-1185">Reference proteome</keyword>
<feature type="signal peptide" evidence="6">
    <location>
        <begin position="1"/>
        <end position="19"/>
    </location>
</feature>
<dbReference type="AlphaFoldDB" id="A0A1S9PI29"/>
<dbReference type="EMBL" id="MBTF01000005">
    <property type="protein sequence ID" value="OOQ60599.1"/>
    <property type="molecule type" value="Genomic_DNA"/>
</dbReference>
<dbReference type="Proteomes" id="UP000189739">
    <property type="component" value="Unassembled WGS sequence"/>
</dbReference>
<dbReference type="InterPro" id="IPR036188">
    <property type="entry name" value="FAD/NAD-bd_sf"/>
</dbReference>
<dbReference type="SUPFAM" id="SSF51905">
    <property type="entry name" value="FAD/NAD(P)-binding domain"/>
    <property type="match status" value="1"/>
</dbReference>
<keyword evidence="4" id="KW-0408">Iron</keyword>
<evidence type="ECO:0000256" key="3">
    <source>
        <dbReference type="ARBA" id="ARBA00023002"/>
    </source>
</evidence>
<organism evidence="7 8">
    <name type="scientific">Mucilaginibacter pedocola</name>
    <dbReference type="NCBI Taxonomy" id="1792845"/>
    <lineage>
        <taxon>Bacteria</taxon>
        <taxon>Pseudomonadati</taxon>
        <taxon>Bacteroidota</taxon>
        <taxon>Sphingobacteriia</taxon>
        <taxon>Sphingobacteriales</taxon>
        <taxon>Sphingobacteriaceae</taxon>
        <taxon>Mucilaginibacter</taxon>
    </lineage>
</organism>
<gene>
    <name evidence="7" type="ORF">BC343_23670</name>
</gene>
<accession>A0A1S9PI29</accession>
<keyword evidence="3" id="KW-0560">Oxidoreductase</keyword>
<dbReference type="PANTHER" id="PTHR43498">
    <property type="entry name" value="FERREDOXIN:COB-COM HETERODISULFIDE REDUCTASE SUBUNIT A"/>
    <property type="match status" value="1"/>
</dbReference>
<dbReference type="GO" id="GO:0046872">
    <property type="term" value="F:metal ion binding"/>
    <property type="evidence" value="ECO:0007669"/>
    <property type="project" value="UniProtKB-KW"/>
</dbReference>